<proteinExistence type="predicted"/>
<protein>
    <submittedName>
        <fullName evidence="1">Uncharacterized protein</fullName>
    </submittedName>
</protein>
<reference evidence="1 2" key="2">
    <citation type="submission" date="2009-03" db="EMBL/GenBank/DDBJ databases">
        <title>Draft genome sequence of Roseburia inulinivorans (DSM 16841).</title>
        <authorList>
            <person name="Sudarsanam P."/>
            <person name="Ley R."/>
            <person name="Guruge J."/>
            <person name="Turnbaugh P.J."/>
            <person name="Mahowald M."/>
            <person name="Liep D."/>
            <person name="Gordon J."/>
        </authorList>
    </citation>
    <scope>NUCLEOTIDE SEQUENCE [LARGE SCALE GENOMIC DNA]</scope>
    <source>
        <strain evidence="1 2">DSM 16841</strain>
    </source>
</reference>
<evidence type="ECO:0000313" key="1">
    <source>
        <dbReference type="EMBL" id="EEG95526.1"/>
    </source>
</evidence>
<dbReference type="Proteomes" id="UP000003561">
    <property type="component" value="Unassembled WGS sequence"/>
</dbReference>
<name>C0FPF3_9FIRM</name>
<sequence>MIQTLAEVLERIKELETENEGVISRRTAYRYKVYYDELKKVGERENGRE</sequence>
<dbReference type="AlphaFoldDB" id="C0FPF3"/>
<reference evidence="1 2" key="1">
    <citation type="submission" date="2009-02" db="EMBL/GenBank/DDBJ databases">
        <authorList>
            <person name="Fulton L."/>
            <person name="Clifton S."/>
            <person name="Fulton B."/>
            <person name="Xu J."/>
            <person name="Minx P."/>
            <person name="Pepin K.H."/>
            <person name="Johnson M."/>
            <person name="Bhonagiri V."/>
            <person name="Nash W.E."/>
            <person name="Mardis E.R."/>
            <person name="Wilson R.K."/>
        </authorList>
    </citation>
    <scope>NUCLEOTIDE SEQUENCE [LARGE SCALE GENOMIC DNA]</scope>
    <source>
        <strain evidence="1 2">DSM 16841</strain>
    </source>
</reference>
<dbReference type="GeneID" id="75162451"/>
<dbReference type="EMBL" id="ACFY01000030">
    <property type="protein sequence ID" value="EEG95526.1"/>
    <property type="molecule type" value="Genomic_DNA"/>
</dbReference>
<dbReference type="RefSeq" id="WP_007883103.1">
    <property type="nucleotide sequence ID" value="NZ_ACFY01000030.1"/>
</dbReference>
<organism evidence="1 2">
    <name type="scientific">Roseburia inulinivorans DSM 16841</name>
    <dbReference type="NCBI Taxonomy" id="622312"/>
    <lineage>
        <taxon>Bacteria</taxon>
        <taxon>Bacillati</taxon>
        <taxon>Bacillota</taxon>
        <taxon>Clostridia</taxon>
        <taxon>Lachnospirales</taxon>
        <taxon>Lachnospiraceae</taxon>
        <taxon>Roseburia</taxon>
    </lineage>
</organism>
<comment type="caution">
    <text evidence="1">The sequence shown here is derived from an EMBL/GenBank/DDBJ whole genome shotgun (WGS) entry which is preliminary data.</text>
</comment>
<accession>C0FPF3</accession>
<evidence type="ECO:0000313" key="2">
    <source>
        <dbReference type="Proteomes" id="UP000003561"/>
    </source>
</evidence>
<gene>
    <name evidence="1" type="ORF">ROSEINA2194_00605</name>
</gene>